<dbReference type="Proteomes" id="UP001049176">
    <property type="component" value="Chromosome 11"/>
</dbReference>
<dbReference type="Pfam" id="PF12090">
    <property type="entry name" value="Spt20_SEP"/>
    <property type="match status" value="1"/>
</dbReference>
<feature type="region of interest" description="Disordered" evidence="1">
    <location>
        <begin position="647"/>
        <end position="733"/>
    </location>
</feature>
<evidence type="ECO:0000259" key="2">
    <source>
        <dbReference type="Pfam" id="PF12090"/>
    </source>
</evidence>
<feature type="compositionally biased region" description="Polar residues" evidence="1">
    <location>
        <begin position="241"/>
        <end position="253"/>
    </location>
</feature>
<reference evidence="3" key="1">
    <citation type="journal article" date="2021" name="Genome Biol. Evol.">
        <title>The assembled and annotated genome of the fairy-ring fungus Marasmius oreades.</title>
        <authorList>
            <person name="Hiltunen M."/>
            <person name="Ament-Velasquez S.L."/>
            <person name="Johannesson H."/>
        </authorList>
    </citation>
    <scope>NUCLEOTIDE SEQUENCE</scope>
    <source>
        <strain evidence="3">03SP1</strain>
    </source>
</reference>
<gene>
    <name evidence="3" type="ORF">E1B28_003164</name>
</gene>
<feature type="region of interest" description="Disordered" evidence="1">
    <location>
        <begin position="811"/>
        <end position="871"/>
    </location>
</feature>
<organism evidence="3 4">
    <name type="scientific">Marasmius oreades</name>
    <name type="common">fairy-ring Marasmius</name>
    <dbReference type="NCBI Taxonomy" id="181124"/>
    <lineage>
        <taxon>Eukaryota</taxon>
        <taxon>Fungi</taxon>
        <taxon>Dikarya</taxon>
        <taxon>Basidiomycota</taxon>
        <taxon>Agaricomycotina</taxon>
        <taxon>Agaricomycetes</taxon>
        <taxon>Agaricomycetidae</taxon>
        <taxon>Agaricales</taxon>
        <taxon>Marasmiineae</taxon>
        <taxon>Marasmiaceae</taxon>
        <taxon>Marasmius</taxon>
    </lineage>
</organism>
<feature type="compositionally biased region" description="Polar residues" evidence="1">
    <location>
        <begin position="438"/>
        <end position="456"/>
    </location>
</feature>
<dbReference type="InterPro" id="IPR046468">
    <property type="entry name" value="Spt20-like_SEP"/>
</dbReference>
<evidence type="ECO:0000313" key="3">
    <source>
        <dbReference type="EMBL" id="KAG7085615.1"/>
    </source>
</evidence>
<dbReference type="PANTHER" id="PTHR13526">
    <property type="entry name" value="TRANSCRIPTION FACTOR SPT20 HOMOLOG"/>
    <property type="match status" value="1"/>
</dbReference>
<feature type="region of interest" description="Disordered" evidence="1">
    <location>
        <begin position="378"/>
        <end position="415"/>
    </location>
</feature>
<dbReference type="EMBL" id="CM032191">
    <property type="protein sequence ID" value="KAG7085615.1"/>
    <property type="molecule type" value="Genomic_DNA"/>
</dbReference>
<feature type="compositionally biased region" description="Polar residues" evidence="1">
    <location>
        <begin position="509"/>
        <end position="542"/>
    </location>
</feature>
<feature type="region of interest" description="Disordered" evidence="1">
    <location>
        <begin position="471"/>
        <end position="542"/>
    </location>
</feature>
<feature type="compositionally biased region" description="Low complexity" evidence="1">
    <location>
        <begin position="597"/>
        <end position="610"/>
    </location>
</feature>
<dbReference type="RefSeq" id="XP_043002086.1">
    <property type="nucleotide sequence ID" value="XM_043160130.1"/>
</dbReference>
<dbReference type="GO" id="GO:0006357">
    <property type="term" value="P:regulation of transcription by RNA polymerase II"/>
    <property type="evidence" value="ECO:0007669"/>
    <property type="project" value="TreeGrafter"/>
</dbReference>
<sequence>MGSYNLTRYSEELLERTKREPPSLTVHLHGDHFNLNASKKWSYTHPVACIFDDIRAHRIPVDFLELFDKANIPFYDGCMIVELLDYRSHNKNEPVLERPEQKRMILHPNGETLWADICLLNATHGKKWTDRDILEIEARILLATAPPLCLDPDPHLTRIANHVLRVSTPTEPALLKRKADVVEPEERETEKAKRAKIMQFGNPRLNRPYAPSYRILDALDRKSKGNIVIGPPPAPKPQPTRSPSRGPSQTPAPQASARPLTPSSQSSAHPSPAPVTTPTPYNLPHSPAPPPVATVPTPQPPQSGPADDTSKRLQTKPPLPPTQTFTIPIHSTPSTSALPVGATTNVNAIRTGAQTPVPVPFVIATGPPATPYQHLMPTQRPNQAFRRSVSPTKPQLRASPSPAPSLNSQQQAPVQATAQAHLYPSVQAATAAAAGHSPPSNVTSSPANEQSPTQGTELAKRAATPVGVIGATLSPGQQQRYSQSPRVMPAVMRQSSPQAQVHPGRSATPAASQQPLSGHQQSPPSQHRTGPVSQHQTMSQQNGYQAQYTLQRNNMAQPTPTAASSQVQQQQQSGATTSAITGGTPAFMVNPASSQVPAAQPNPGQNPPIQALQVQPGQQLTPQQQQQMMQLKHNYRMRMLHAQHQQRVGTPANQGMMRGTPVQLQQIQQQHQQQHQQQMQQMQQHASPRPTTSQSVVSSPIVSAAQSQAQSQRTVTPAPGTIPNTSAMGPGSVRRGSPMLVNNQRMTAASPMPVNAQPMNPNVNPNPGVNSPRMNPQQAGGGHPNPVTVPGGINFNPANFAHYQAQLVAQMRQQATATPAPGAGLKSDGQNPGTPQRPQQPQQNQPPVGMPQQSSQNPNQNQTQTPGMQQQQHAYPMFYATAGQPMGQGYWPGVVSQHGGVNPAIQNMGQNGQATPQQQMQFYQYMMGRGRGFQHQQQGRGGGPGNIPGR</sequence>
<feature type="compositionally biased region" description="Low complexity" evidence="1">
    <location>
        <begin position="559"/>
        <end position="584"/>
    </location>
</feature>
<feature type="compositionally biased region" description="Low complexity" evidence="1">
    <location>
        <begin position="663"/>
        <end position="716"/>
    </location>
</feature>
<feature type="region of interest" description="Disordered" evidence="1">
    <location>
        <begin position="428"/>
        <end position="459"/>
    </location>
</feature>
<feature type="domain" description="Spt20-like SEP" evidence="2">
    <location>
        <begin position="19"/>
        <end position="162"/>
    </location>
</feature>
<dbReference type="GO" id="GO:0000124">
    <property type="term" value="C:SAGA complex"/>
    <property type="evidence" value="ECO:0007669"/>
    <property type="project" value="InterPro"/>
</dbReference>
<feature type="region of interest" description="Disordered" evidence="1">
    <location>
        <begin position="224"/>
        <end position="338"/>
    </location>
</feature>
<dbReference type="GO" id="GO:0003712">
    <property type="term" value="F:transcription coregulator activity"/>
    <property type="evidence" value="ECO:0007669"/>
    <property type="project" value="InterPro"/>
</dbReference>
<feature type="compositionally biased region" description="Pro residues" evidence="1">
    <location>
        <begin position="230"/>
        <end position="240"/>
    </location>
</feature>
<feature type="region of interest" description="Disordered" evidence="1">
    <location>
        <begin position="759"/>
        <end position="793"/>
    </location>
</feature>
<feature type="compositionally biased region" description="Low complexity" evidence="1">
    <location>
        <begin position="829"/>
        <end position="871"/>
    </location>
</feature>
<evidence type="ECO:0000313" key="4">
    <source>
        <dbReference type="Proteomes" id="UP001049176"/>
    </source>
</evidence>
<dbReference type="InterPro" id="IPR021950">
    <property type="entry name" value="Spt20"/>
</dbReference>
<feature type="compositionally biased region" description="Polar residues" evidence="1">
    <location>
        <begin position="474"/>
        <end position="485"/>
    </location>
</feature>
<comment type="caution">
    <text evidence="3">The sequence shown here is derived from an EMBL/GenBank/DDBJ whole genome shotgun (WGS) entry which is preliminary data.</text>
</comment>
<feature type="compositionally biased region" description="Polar residues" evidence="1">
    <location>
        <begin position="329"/>
        <end position="338"/>
    </location>
</feature>
<evidence type="ECO:0000256" key="1">
    <source>
        <dbReference type="SAM" id="MobiDB-lite"/>
    </source>
</evidence>
<proteinExistence type="predicted"/>
<dbReference type="GeneID" id="66072240"/>
<feature type="region of interest" description="Disordered" evidence="1">
    <location>
        <begin position="556"/>
        <end position="610"/>
    </location>
</feature>
<dbReference type="AlphaFoldDB" id="A0A9P7RM03"/>
<dbReference type="KEGG" id="more:E1B28_003164"/>
<feature type="compositionally biased region" description="Pro residues" evidence="1">
    <location>
        <begin position="286"/>
        <end position="303"/>
    </location>
</feature>
<feature type="compositionally biased region" description="Low complexity" evidence="1">
    <location>
        <begin position="759"/>
        <end position="770"/>
    </location>
</feature>
<keyword evidence="4" id="KW-1185">Reference proteome</keyword>
<protein>
    <recommendedName>
        <fullName evidence="2">Spt20-like SEP domain-containing protein</fullName>
    </recommendedName>
</protein>
<name>A0A9P7RM03_9AGAR</name>
<accession>A0A9P7RM03</accession>
<dbReference type="PANTHER" id="PTHR13526:SF8">
    <property type="entry name" value="TRANSCRIPTION FACTOR SPT20 HOMOLOG"/>
    <property type="match status" value="1"/>
</dbReference>
<dbReference type="OrthoDB" id="1932706at2759"/>